<dbReference type="Proteomes" id="UP000332933">
    <property type="component" value="Unassembled WGS sequence"/>
</dbReference>
<proteinExistence type="predicted"/>
<reference evidence="4 5" key="1">
    <citation type="submission" date="2019-03" db="EMBL/GenBank/DDBJ databases">
        <authorList>
            <person name="Gaulin E."/>
            <person name="Dumas B."/>
        </authorList>
    </citation>
    <scope>NUCLEOTIDE SEQUENCE [LARGE SCALE GENOMIC DNA]</scope>
    <source>
        <strain evidence="4">CBS 568.67</strain>
    </source>
</reference>
<evidence type="ECO:0000256" key="2">
    <source>
        <dbReference type="SAM" id="SignalP"/>
    </source>
</evidence>
<keyword evidence="5" id="KW-1185">Reference proteome</keyword>
<dbReference type="AlphaFoldDB" id="A0A485KH21"/>
<feature type="signal peptide" evidence="2">
    <location>
        <begin position="1"/>
        <end position="19"/>
    </location>
</feature>
<reference evidence="3" key="2">
    <citation type="submission" date="2019-06" db="EMBL/GenBank/DDBJ databases">
        <title>Genomics analysis of Aphanomyces spp. identifies a new class of oomycete effector associated with host adaptation.</title>
        <authorList>
            <person name="Gaulin E."/>
        </authorList>
    </citation>
    <scope>NUCLEOTIDE SEQUENCE</scope>
    <source>
        <strain evidence="3">CBS 578.67</strain>
    </source>
</reference>
<dbReference type="EMBL" id="VJMH01001502">
    <property type="protein sequence ID" value="KAF0711840.1"/>
    <property type="molecule type" value="Genomic_DNA"/>
</dbReference>
<evidence type="ECO:0000256" key="1">
    <source>
        <dbReference type="SAM" id="MobiDB-lite"/>
    </source>
</evidence>
<feature type="region of interest" description="Disordered" evidence="1">
    <location>
        <begin position="172"/>
        <end position="264"/>
    </location>
</feature>
<evidence type="ECO:0000313" key="4">
    <source>
        <dbReference type="EMBL" id="VFT82104.1"/>
    </source>
</evidence>
<dbReference type="EMBL" id="CAADRA010001503">
    <property type="protein sequence ID" value="VFT82104.1"/>
    <property type="molecule type" value="Genomic_DNA"/>
</dbReference>
<evidence type="ECO:0000313" key="3">
    <source>
        <dbReference type="EMBL" id="KAF0711840.1"/>
    </source>
</evidence>
<keyword evidence="2" id="KW-0732">Signal</keyword>
<name>A0A485KH21_9STRA</name>
<evidence type="ECO:0000313" key="5">
    <source>
        <dbReference type="Proteomes" id="UP000332933"/>
    </source>
</evidence>
<sequence length="492" mass="50818">MKILITLTIGALAAANLQSGQPACATLVQTILTAATTNADAIACSKATGLSIDSTDVSSTAINKYLAAGACNKWWSNVVHSIIVSGPPCDLPNVFTGKGILRTTSFNVSFAEFLDFTKKSTLGVPSTLSATTATAKAVHPSSTNSISSMPKPRPSTKLPAATMWQFKTSIHPTTTKALPRSSLPSTAKTTTASTAKPAGSTPKLWTFPPTTKSQRKTWIDPTTNKALSQSSQPSTPKTTPSPSPIRSVSTQIPAPNHNERSTIVPSSKAISPNHMTYATLTRLQPSKVNSLLNDTTKCSANMDALLTAAMTNIDAVACARESGLGLDSTDVSDAALQKYIATASCQLWWANIVKSIHAIAPSCSLPNIFGSDGTLSTATFELSLADFLQYTSHVATGAIKSPVLGTGATQTSAFVCTYVSVVGDATFCASGPICSGGGDAPNGSACPKEGDEAATDCSPALPSAVVGGKCIAPTDSTCQKMKSGAWGCVWNE</sequence>
<accession>A0A485KH21</accession>
<gene>
    <name evidence="4" type="primary">Aste57867_5023</name>
    <name evidence="3" type="ORF">As57867_005010</name>
    <name evidence="4" type="ORF">ASTE57867_5023</name>
</gene>
<feature type="chain" id="PRO_5036116046" evidence="2">
    <location>
        <begin position="20"/>
        <end position="492"/>
    </location>
</feature>
<organism evidence="4 5">
    <name type="scientific">Aphanomyces stellatus</name>
    <dbReference type="NCBI Taxonomy" id="120398"/>
    <lineage>
        <taxon>Eukaryota</taxon>
        <taxon>Sar</taxon>
        <taxon>Stramenopiles</taxon>
        <taxon>Oomycota</taxon>
        <taxon>Saprolegniomycetes</taxon>
        <taxon>Saprolegniales</taxon>
        <taxon>Verrucalvaceae</taxon>
        <taxon>Aphanomyces</taxon>
    </lineage>
</organism>
<feature type="compositionally biased region" description="Low complexity" evidence="1">
    <location>
        <begin position="228"/>
        <end position="240"/>
    </location>
</feature>
<protein>
    <submittedName>
        <fullName evidence="4">Aste57867_5023 protein</fullName>
    </submittedName>
</protein>
<feature type="compositionally biased region" description="Low complexity" evidence="1">
    <location>
        <begin position="181"/>
        <end position="202"/>
    </location>
</feature>